<keyword evidence="1" id="KW-0175">Coiled coil</keyword>
<dbReference type="EMBL" id="CP001670">
    <property type="protein sequence ID" value="AFZ80946.1"/>
    <property type="molecule type" value="Genomic_DNA"/>
</dbReference>
<feature type="compositionally biased region" description="Basic and acidic residues" evidence="2">
    <location>
        <begin position="256"/>
        <end position="267"/>
    </location>
</feature>
<protein>
    <submittedName>
        <fullName evidence="4">Signal peptide-containing protein</fullName>
    </submittedName>
</protein>
<name>L0B140_THEEQ</name>
<evidence type="ECO:0000313" key="5">
    <source>
        <dbReference type="Proteomes" id="UP000031512"/>
    </source>
</evidence>
<dbReference type="VEuPathDB" id="PiroplasmaDB:BEWA_003540"/>
<proteinExistence type="predicted"/>
<dbReference type="GeneID" id="15804619"/>
<dbReference type="RefSeq" id="XP_004830612.1">
    <property type="nucleotide sequence ID" value="XM_004830555.1"/>
</dbReference>
<keyword evidence="3" id="KW-0732">Signal</keyword>
<dbReference type="AlphaFoldDB" id="L0B140"/>
<reference evidence="4 5" key="1">
    <citation type="journal article" date="2012" name="BMC Genomics">
        <title>Comparative genomic analysis and phylogenetic position of Theileria equi.</title>
        <authorList>
            <person name="Kappmeyer L.S."/>
            <person name="Thiagarajan M."/>
            <person name="Herndon D.R."/>
            <person name="Ramsay J.D."/>
            <person name="Caler E."/>
            <person name="Djikeng A."/>
            <person name="Gillespie J.J."/>
            <person name="Lau A.O."/>
            <person name="Roalson E.H."/>
            <person name="Silva J.C."/>
            <person name="Silva M.G."/>
            <person name="Suarez C.E."/>
            <person name="Ueti M.W."/>
            <person name="Nene V.M."/>
            <person name="Mealey R.H."/>
            <person name="Knowles D.P."/>
            <person name="Brayton K.A."/>
        </authorList>
    </citation>
    <scope>NUCLEOTIDE SEQUENCE [LARGE SCALE GENOMIC DNA]</scope>
    <source>
        <strain evidence="4 5">WA</strain>
    </source>
</reference>
<accession>L0B140</accession>
<evidence type="ECO:0000256" key="3">
    <source>
        <dbReference type="SAM" id="SignalP"/>
    </source>
</evidence>
<sequence>MKAFLFVLVVARLGSAGDQDKTPGAKLRQPIASQGRDVTQEVVNAVKRLEELKLRLDENVIESTKHEVVALVEKLRSDFDYRGVPQWPGDLYLNEFTKLIQEAEKKKKENSGKLEEARKAREALSQELIERNNFALNLQHGLEQFLKQDLTVDRTKLNLDAVAFPDEEEERDAVSADLVATKARLEELRQFIDEEMVDEVKYEVLVSVATLRLNPEYRTRKEWPGDGYLDTFVDLVRKAEAKKREKEKPAPTTPKNPEEPKKQQEKKADSFYMSGISLSMLALALAVALRI</sequence>
<dbReference type="Proteomes" id="UP000031512">
    <property type="component" value="Chromosome 3"/>
</dbReference>
<gene>
    <name evidence="4" type="ORF">BEWA_003540</name>
</gene>
<evidence type="ECO:0000256" key="2">
    <source>
        <dbReference type="SAM" id="MobiDB-lite"/>
    </source>
</evidence>
<dbReference type="KEGG" id="beq:BEWA_003540"/>
<organism evidence="4 5">
    <name type="scientific">Theileria equi strain WA</name>
    <dbReference type="NCBI Taxonomy" id="1537102"/>
    <lineage>
        <taxon>Eukaryota</taxon>
        <taxon>Sar</taxon>
        <taxon>Alveolata</taxon>
        <taxon>Apicomplexa</taxon>
        <taxon>Aconoidasida</taxon>
        <taxon>Piroplasmida</taxon>
        <taxon>Theileriidae</taxon>
        <taxon>Theileria</taxon>
    </lineage>
</organism>
<feature type="signal peptide" evidence="3">
    <location>
        <begin position="1"/>
        <end position="16"/>
    </location>
</feature>
<feature type="region of interest" description="Disordered" evidence="2">
    <location>
        <begin position="242"/>
        <end position="267"/>
    </location>
</feature>
<evidence type="ECO:0000256" key="1">
    <source>
        <dbReference type="SAM" id="Coils"/>
    </source>
</evidence>
<feature type="chain" id="PRO_5003939477" evidence="3">
    <location>
        <begin position="17"/>
        <end position="291"/>
    </location>
</feature>
<keyword evidence="5" id="KW-1185">Reference proteome</keyword>
<feature type="coiled-coil region" evidence="1">
    <location>
        <begin position="93"/>
        <end position="127"/>
    </location>
</feature>
<evidence type="ECO:0000313" key="4">
    <source>
        <dbReference type="EMBL" id="AFZ80946.1"/>
    </source>
</evidence>